<evidence type="ECO:0000313" key="10">
    <source>
        <dbReference type="Proteomes" id="UP001160625"/>
    </source>
</evidence>
<feature type="transmembrane region" description="Helical" evidence="7">
    <location>
        <begin position="44"/>
        <end position="68"/>
    </location>
</feature>
<reference evidence="9" key="1">
    <citation type="submission" date="2023-04" db="EMBL/GenBank/DDBJ databases">
        <title>Sphingomonas sp. MAHUQ-71 isolated from rice field.</title>
        <authorList>
            <person name="Huq M.A."/>
        </authorList>
    </citation>
    <scope>NUCLEOTIDE SEQUENCE</scope>
    <source>
        <strain evidence="9">MAHUQ-71</strain>
    </source>
</reference>
<dbReference type="Proteomes" id="UP001160625">
    <property type="component" value="Unassembled WGS sequence"/>
</dbReference>
<feature type="transmembrane region" description="Helical" evidence="7">
    <location>
        <begin position="108"/>
        <end position="129"/>
    </location>
</feature>
<comment type="subcellular location">
    <subcellularLocation>
        <location evidence="1">Membrane</location>
        <topology evidence="1">Multi-pass membrane protein</topology>
    </subcellularLocation>
</comment>
<dbReference type="InterPro" id="IPR006153">
    <property type="entry name" value="Cation/H_exchanger_TM"/>
</dbReference>
<dbReference type="InterPro" id="IPR050794">
    <property type="entry name" value="CPA2_transporter"/>
</dbReference>
<feature type="transmembrane region" description="Helical" evidence="7">
    <location>
        <begin position="207"/>
        <end position="230"/>
    </location>
</feature>
<dbReference type="PANTHER" id="PTHR32468">
    <property type="entry name" value="CATION/H + ANTIPORTER"/>
    <property type="match status" value="1"/>
</dbReference>
<comment type="caution">
    <text evidence="9">The sequence shown here is derived from an EMBL/GenBank/DDBJ whole genome shotgun (WGS) entry which is preliminary data.</text>
</comment>
<evidence type="ECO:0000313" key="9">
    <source>
        <dbReference type="EMBL" id="MDH7640558.1"/>
    </source>
</evidence>
<name>A0ABT6N623_9SPHN</name>
<dbReference type="Pfam" id="PF00999">
    <property type="entry name" value="Na_H_Exchanger"/>
    <property type="match status" value="1"/>
</dbReference>
<feature type="transmembrane region" description="Helical" evidence="7">
    <location>
        <begin position="295"/>
        <end position="313"/>
    </location>
</feature>
<evidence type="ECO:0000256" key="4">
    <source>
        <dbReference type="ARBA" id="ARBA00022989"/>
    </source>
</evidence>
<keyword evidence="3 7" id="KW-0812">Transmembrane</keyword>
<dbReference type="RefSeq" id="WP_281045918.1">
    <property type="nucleotide sequence ID" value="NZ_JARYGZ010000003.1"/>
</dbReference>
<keyword evidence="4 7" id="KW-1133">Transmembrane helix</keyword>
<evidence type="ECO:0000256" key="3">
    <source>
        <dbReference type="ARBA" id="ARBA00022692"/>
    </source>
</evidence>
<feature type="transmembrane region" description="Helical" evidence="7">
    <location>
        <begin position="74"/>
        <end position="96"/>
    </location>
</feature>
<organism evidence="9 10">
    <name type="scientific">Sphingomonas oryzagri</name>
    <dbReference type="NCBI Taxonomy" id="3042314"/>
    <lineage>
        <taxon>Bacteria</taxon>
        <taxon>Pseudomonadati</taxon>
        <taxon>Pseudomonadota</taxon>
        <taxon>Alphaproteobacteria</taxon>
        <taxon>Sphingomonadales</taxon>
        <taxon>Sphingomonadaceae</taxon>
        <taxon>Sphingomonas</taxon>
    </lineage>
</organism>
<feature type="domain" description="Cation/H+ exchanger transmembrane" evidence="8">
    <location>
        <begin position="28"/>
        <end position="411"/>
    </location>
</feature>
<evidence type="ECO:0000256" key="6">
    <source>
        <dbReference type="ARBA" id="ARBA00023136"/>
    </source>
</evidence>
<sequence length="424" mass="45322">MASVHANEQLLFSILLQLIIMIGAARIMNGVFRAMGQPGVIGEIVAGLLLGPSLFGHFFPGVSLAIFGAKASPAITVLSQIGLILLMFQIGADFEFGHLRSAKMKRATLLIAVGSIVVPFGLGLWLGFASQPSVAPGIDPFIYALFCGVALAITAVPILGRILREFELTRTPIGVVAISAAAINDVVGWVLLACISAYAAAAFSTLFLLYRLLAIGALLLALRFVLAPFVDWLMRRYPLVDGRLPANLMAVVLCLMFALGIATFQIGIFAIFGGFACGLLFHRHTEFVAAWHKQVGHFTLVFFLPVFFTFTGLRTNLLGLSPSDFGWLALVLAAAVGGKLVSVFLAARTAGFDTNESSILASLMNTRALMELIVLNIGYDLGFLPQNMFTMLVVMAVVTTLMTGPLLKLLLPRVGHVVLRAAEA</sequence>
<dbReference type="PANTHER" id="PTHR32468:SF0">
    <property type="entry name" value="K(+)_H(+) ANTIPORTER 1"/>
    <property type="match status" value="1"/>
</dbReference>
<gene>
    <name evidence="9" type="ORF">QGN17_17630</name>
</gene>
<proteinExistence type="predicted"/>
<dbReference type="InterPro" id="IPR038770">
    <property type="entry name" value="Na+/solute_symporter_sf"/>
</dbReference>
<keyword evidence="5" id="KW-0406">Ion transport</keyword>
<feature type="transmembrane region" description="Helical" evidence="7">
    <location>
        <begin position="175"/>
        <end position="201"/>
    </location>
</feature>
<evidence type="ECO:0000256" key="7">
    <source>
        <dbReference type="SAM" id="Phobius"/>
    </source>
</evidence>
<evidence type="ECO:0000256" key="2">
    <source>
        <dbReference type="ARBA" id="ARBA00022448"/>
    </source>
</evidence>
<evidence type="ECO:0000256" key="5">
    <source>
        <dbReference type="ARBA" id="ARBA00023065"/>
    </source>
</evidence>
<evidence type="ECO:0000256" key="1">
    <source>
        <dbReference type="ARBA" id="ARBA00004141"/>
    </source>
</evidence>
<feature type="transmembrane region" description="Helical" evidence="7">
    <location>
        <begin position="141"/>
        <end position="163"/>
    </location>
</feature>
<feature type="transmembrane region" description="Helical" evidence="7">
    <location>
        <begin position="325"/>
        <end position="347"/>
    </location>
</feature>
<keyword evidence="10" id="KW-1185">Reference proteome</keyword>
<keyword evidence="6 7" id="KW-0472">Membrane</keyword>
<protein>
    <submittedName>
        <fullName evidence="9">Cation:proton antiporter</fullName>
    </submittedName>
</protein>
<accession>A0ABT6N623</accession>
<keyword evidence="2" id="KW-0813">Transport</keyword>
<dbReference type="EMBL" id="JARYGZ010000003">
    <property type="protein sequence ID" value="MDH7640558.1"/>
    <property type="molecule type" value="Genomic_DNA"/>
</dbReference>
<evidence type="ECO:0000259" key="8">
    <source>
        <dbReference type="Pfam" id="PF00999"/>
    </source>
</evidence>
<feature type="transmembrane region" description="Helical" evidence="7">
    <location>
        <begin position="12"/>
        <end position="32"/>
    </location>
</feature>
<feature type="transmembrane region" description="Helical" evidence="7">
    <location>
        <begin position="391"/>
        <end position="411"/>
    </location>
</feature>
<dbReference type="Gene3D" id="1.20.1530.20">
    <property type="match status" value="1"/>
</dbReference>